<dbReference type="InterPro" id="IPR050764">
    <property type="entry name" value="CbbQ/NirQ/NorQ/GpvN"/>
</dbReference>
<protein>
    <submittedName>
        <fullName evidence="6">MoxR-like ATPase</fullName>
    </submittedName>
</protein>
<dbReference type="KEGG" id="asl:Aeqsu_2166"/>
<reference evidence="6 7" key="1">
    <citation type="submission" date="2012-06" db="EMBL/GenBank/DDBJ databases">
        <title>The complete genome of Aequorivita sublithincola DSM 14238.</title>
        <authorList>
            <consortium name="US DOE Joint Genome Institute (JGI-PGF)"/>
            <person name="Lucas S."/>
            <person name="Copeland A."/>
            <person name="Lapidus A."/>
            <person name="Goodwin L."/>
            <person name="Pitluck S."/>
            <person name="Peters L."/>
            <person name="Munk A.C.C."/>
            <person name="Kyrpides N."/>
            <person name="Mavromatis K."/>
            <person name="Pagani I."/>
            <person name="Ivanova N."/>
            <person name="Ovchinnikova G."/>
            <person name="Zeytun A."/>
            <person name="Detter J.C."/>
            <person name="Han C."/>
            <person name="Land M."/>
            <person name="Hauser L."/>
            <person name="Markowitz V."/>
            <person name="Cheng J.-F."/>
            <person name="Hugenholtz P."/>
            <person name="Woyke T."/>
            <person name="Wu D."/>
            <person name="Tindall B."/>
            <person name="Faehnrich R."/>
            <person name="Brambilla E."/>
            <person name="Klenk H.-P."/>
            <person name="Eisen J.A."/>
        </authorList>
    </citation>
    <scope>NUCLEOTIDE SEQUENCE [LARGE SCALE GENOMIC DNA]</scope>
    <source>
        <strain evidence="7">DSM 14238 / LMG 21431 / ACAM 643 / 9-3</strain>
    </source>
</reference>
<accession>I3YXA8</accession>
<dbReference type="InterPro" id="IPR011703">
    <property type="entry name" value="ATPase_AAA-3"/>
</dbReference>
<dbReference type="RefSeq" id="WP_014782879.1">
    <property type="nucleotide sequence ID" value="NC_018013.1"/>
</dbReference>
<dbReference type="InterPro" id="IPR041628">
    <property type="entry name" value="ChlI/MoxR_AAA_lid"/>
</dbReference>
<dbReference type="GO" id="GO:0005524">
    <property type="term" value="F:ATP binding"/>
    <property type="evidence" value="ECO:0007669"/>
    <property type="project" value="UniProtKB-KW"/>
</dbReference>
<dbReference type="PIRSF" id="PIRSF002849">
    <property type="entry name" value="AAA_ATPase_chaperone_MoxR_prd"/>
    <property type="match status" value="1"/>
</dbReference>
<organism evidence="6 7">
    <name type="scientific">Aequorivita sublithincola (strain DSM 14238 / LMG 21431 / ACAM 643 / 9-3)</name>
    <dbReference type="NCBI Taxonomy" id="746697"/>
    <lineage>
        <taxon>Bacteria</taxon>
        <taxon>Pseudomonadati</taxon>
        <taxon>Bacteroidota</taxon>
        <taxon>Flavobacteriia</taxon>
        <taxon>Flavobacteriales</taxon>
        <taxon>Flavobacteriaceae</taxon>
        <taxon>Aequorivita</taxon>
    </lineage>
</organism>
<dbReference type="SUPFAM" id="SSF52540">
    <property type="entry name" value="P-loop containing nucleoside triphosphate hydrolases"/>
    <property type="match status" value="1"/>
</dbReference>
<dbReference type="Pfam" id="PF17863">
    <property type="entry name" value="AAA_lid_2"/>
    <property type="match status" value="1"/>
</dbReference>
<evidence type="ECO:0000259" key="5">
    <source>
        <dbReference type="Pfam" id="PF17863"/>
    </source>
</evidence>
<keyword evidence="2" id="KW-0067">ATP-binding</keyword>
<dbReference type="Gene3D" id="1.10.8.80">
    <property type="entry name" value="Magnesium chelatase subunit I, C-Terminal domain"/>
    <property type="match status" value="1"/>
</dbReference>
<evidence type="ECO:0000313" key="7">
    <source>
        <dbReference type="Proteomes" id="UP000006049"/>
    </source>
</evidence>
<dbReference type="Gene3D" id="3.40.50.300">
    <property type="entry name" value="P-loop containing nucleotide triphosphate hydrolases"/>
    <property type="match status" value="1"/>
</dbReference>
<evidence type="ECO:0000256" key="3">
    <source>
        <dbReference type="ARBA" id="ARBA00061607"/>
    </source>
</evidence>
<dbReference type="Pfam" id="PF07726">
    <property type="entry name" value="AAA_3"/>
    <property type="match status" value="1"/>
</dbReference>
<comment type="similarity">
    <text evidence="3">Belongs to the MoxR family.</text>
</comment>
<proteinExistence type="inferred from homology"/>
<feature type="domain" description="ATPase AAA-3" evidence="4">
    <location>
        <begin position="56"/>
        <end position="186"/>
    </location>
</feature>
<evidence type="ECO:0000256" key="2">
    <source>
        <dbReference type="ARBA" id="ARBA00022840"/>
    </source>
</evidence>
<dbReference type="HOGENOM" id="CLU_034716_2_0_10"/>
<dbReference type="CDD" id="cd00009">
    <property type="entry name" value="AAA"/>
    <property type="match status" value="1"/>
</dbReference>
<dbReference type="AlphaFoldDB" id="I3YXA8"/>
<dbReference type="OrthoDB" id="9808397at2"/>
<evidence type="ECO:0000313" key="6">
    <source>
        <dbReference type="EMBL" id="AFL81626.1"/>
    </source>
</evidence>
<dbReference type="InterPro" id="IPR027417">
    <property type="entry name" value="P-loop_NTPase"/>
</dbReference>
<gene>
    <name evidence="6" type="ordered locus">Aeqsu_2166</name>
</gene>
<keyword evidence="7" id="KW-1185">Reference proteome</keyword>
<dbReference type="Proteomes" id="UP000006049">
    <property type="component" value="Chromosome"/>
</dbReference>
<dbReference type="STRING" id="746697.Aeqsu_2166"/>
<dbReference type="eggNOG" id="COG0714">
    <property type="taxonomic scope" value="Bacteria"/>
</dbReference>
<dbReference type="PANTHER" id="PTHR42759">
    <property type="entry name" value="MOXR FAMILY PROTEIN"/>
    <property type="match status" value="1"/>
</dbReference>
<sequence>METPEEYNNDLHFNNRIPLDELKTAVNSIKTQLSKIIIGQEDFIELLIVGLLANGHVLIEGVPGIAKTITAKLFAKTLKTDFSRIQFTPDLMPSDVLGTSILNMKTSEFEFKKGPIFSNVILIDEINRAPAKTQAALFEVMEERQITMDGKCHIMEYPFIVLATQNPVEQEGTYALPEAQLDRFLFKIKVGYPNLEQEITILKTHHDRKQQDPENTIEGVLTPEALKTFRAQVQEVLIEDKIFTYIAQLVDKTRNHPHLFLGGSPRASLAIMNASKAYAAINGRDFVTPDDVKKTLEPVLRHRIILSPEREMEGMTPETVIDLISQSIEIPR</sequence>
<dbReference type="PATRIC" id="fig|746697.3.peg.2200"/>
<feature type="domain" description="ChlI/MoxR AAA lid" evidence="5">
    <location>
        <begin position="252"/>
        <end position="321"/>
    </location>
</feature>
<dbReference type="GO" id="GO:0016887">
    <property type="term" value="F:ATP hydrolysis activity"/>
    <property type="evidence" value="ECO:0007669"/>
    <property type="project" value="InterPro"/>
</dbReference>
<name>I3YXA8_AEQSU</name>
<evidence type="ECO:0000259" key="4">
    <source>
        <dbReference type="Pfam" id="PF07726"/>
    </source>
</evidence>
<dbReference type="FunFam" id="3.40.50.300:FF:000640">
    <property type="entry name" value="MoxR family ATPase"/>
    <property type="match status" value="1"/>
</dbReference>
<dbReference type="EMBL" id="CP003280">
    <property type="protein sequence ID" value="AFL81626.1"/>
    <property type="molecule type" value="Genomic_DNA"/>
</dbReference>
<evidence type="ECO:0000256" key="1">
    <source>
        <dbReference type="ARBA" id="ARBA00022741"/>
    </source>
</evidence>
<keyword evidence="1" id="KW-0547">Nucleotide-binding</keyword>
<dbReference type="PANTHER" id="PTHR42759:SF1">
    <property type="entry name" value="MAGNESIUM-CHELATASE SUBUNIT CHLD"/>
    <property type="match status" value="1"/>
</dbReference>